<dbReference type="OrthoDB" id="9798107at2"/>
<dbReference type="Proteomes" id="UP000184130">
    <property type="component" value="Unassembled WGS sequence"/>
</dbReference>
<proteinExistence type="predicted"/>
<accession>A0A1M6SKW0</accession>
<sequence length="290" mass="34120">MEQKQFTSLRSSTQEEYGQVQTLCDIIKVLNEEKHFKSAKEVFEGMAPIMDRYMKRGTIGELTRQRIKAGLLNDESLFRDGQLDCDALREKLLESITTDKDDKFERVMAQRDVFKFVGLLMYFNCFRKYTSVEQIREDFCQHIFNEETPDGDHSKSYLNDRMFYGFPMGGHAYPYFAFFWALESLWEYVSDGNGVLDNEKLQKKMIDEYQTCRKEMGFEALVDAHYSDDGPCHPEVFFPNTEDFYGPVLVAVENERKYIESCGEGKGPNRYPYRYEQALLQRIIDKRTED</sequence>
<dbReference type="EMBL" id="FRBD01000003">
    <property type="protein sequence ID" value="SHK45290.1"/>
    <property type="molecule type" value="Genomic_DNA"/>
</dbReference>
<organism evidence="1 2">
    <name type="scientific">Xylanibacter ruminicola</name>
    <name type="common">Prevotella ruminicola</name>
    <dbReference type="NCBI Taxonomy" id="839"/>
    <lineage>
        <taxon>Bacteria</taxon>
        <taxon>Pseudomonadati</taxon>
        <taxon>Bacteroidota</taxon>
        <taxon>Bacteroidia</taxon>
        <taxon>Bacteroidales</taxon>
        <taxon>Prevotellaceae</taxon>
        <taxon>Xylanibacter</taxon>
    </lineage>
</organism>
<dbReference type="RefSeq" id="WP_139261365.1">
    <property type="nucleotide sequence ID" value="NZ_FRBD01000003.1"/>
</dbReference>
<dbReference type="AlphaFoldDB" id="A0A1M6SKW0"/>
<protein>
    <submittedName>
        <fullName evidence="1">Uncharacterized protein</fullName>
    </submittedName>
</protein>
<name>A0A1M6SKW0_XYLRU</name>
<evidence type="ECO:0000313" key="2">
    <source>
        <dbReference type="Proteomes" id="UP000184130"/>
    </source>
</evidence>
<reference evidence="1 2" key="1">
    <citation type="submission" date="2016-11" db="EMBL/GenBank/DDBJ databases">
        <authorList>
            <person name="Jaros S."/>
            <person name="Januszkiewicz K."/>
            <person name="Wedrychowicz H."/>
        </authorList>
    </citation>
    <scope>NUCLEOTIDE SEQUENCE [LARGE SCALE GENOMIC DNA]</scope>
    <source>
        <strain evidence="1 2">KHT3</strain>
    </source>
</reference>
<gene>
    <name evidence="1" type="ORF">SAMN05216463_103240</name>
</gene>
<evidence type="ECO:0000313" key="1">
    <source>
        <dbReference type="EMBL" id="SHK45290.1"/>
    </source>
</evidence>